<dbReference type="RefSeq" id="WP_008275547.1">
    <property type="nucleotide sequence ID" value="NZ_AAXW01000014.1"/>
</dbReference>
<evidence type="ECO:0008006" key="3">
    <source>
        <dbReference type="Google" id="ProtNLM"/>
    </source>
</evidence>
<keyword evidence="2" id="KW-1185">Reference proteome</keyword>
<evidence type="ECO:0000313" key="2">
    <source>
        <dbReference type="Proteomes" id="UP000003781"/>
    </source>
</evidence>
<dbReference type="NCBIfam" id="TIGR04155">
    <property type="entry name" value="cyano_PEP"/>
    <property type="match status" value="1"/>
</dbReference>
<evidence type="ECO:0000313" key="1">
    <source>
        <dbReference type="EMBL" id="EAZ91422.1"/>
    </source>
</evidence>
<gene>
    <name evidence="1" type="ORF">CY0110_05612</name>
</gene>
<dbReference type="eggNOG" id="ENOG5031D44">
    <property type="taxonomic scope" value="Bacteria"/>
</dbReference>
<comment type="caution">
    <text evidence="1">The sequence shown here is derived from an EMBL/GenBank/DDBJ whole genome shotgun (WGS) entry which is preliminary data.</text>
</comment>
<dbReference type="AlphaFoldDB" id="A3IQ82"/>
<dbReference type="InterPro" id="IPR026374">
    <property type="entry name" value="Cyano_PEP"/>
</dbReference>
<protein>
    <recommendedName>
        <fullName evidence="3">PEP-CTERM protein-sorting domain-containing protein</fullName>
    </recommendedName>
</protein>
<accession>A3IQ82</accession>
<dbReference type="Proteomes" id="UP000003781">
    <property type="component" value="Unassembled WGS sequence"/>
</dbReference>
<organism evidence="1 2">
    <name type="scientific">Crocosphaera chwakensis CCY0110</name>
    <dbReference type="NCBI Taxonomy" id="391612"/>
    <lineage>
        <taxon>Bacteria</taxon>
        <taxon>Bacillati</taxon>
        <taxon>Cyanobacteriota</taxon>
        <taxon>Cyanophyceae</taxon>
        <taxon>Oscillatoriophycideae</taxon>
        <taxon>Chroococcales</taxon>
        <taxon>Aphanothecaceae</taxon>
        <taxon>Crocosphaera</taxon>
        <taxon>Crocosphaera chwakensis</taxon>
    </lineage>
</organism>
<proteinExistence type="predicted"/>
<dbReference type="EMBL" id="AAXW01000014">
    <property type="protein sequence ID" value="EAZ91422.1"/>
    <property type="molecule type" value="Genomic_DNA"/>
</dbReference>
<name>A3IQ82_9CHRO</name>
<reference evidence="1 2" key="1">
    <citation type="submission" date="2007-03" db="EMBL/GenBank/DDBJ databases">
        <authorList>
            <person name="Stal L."/>
            <person name="Ferriera S."/>
            <person name="Johnson J."/>
            <person name="Kravitz S."/>
            <person name="Beeson K."/>
            <person name="Sutton G."/>
            <person name="Rogers Y.-H."/>
            <person name="Friedman R."/>
            <person name="Frazier M."/>
            <person name="Venter J.C."/>
        </authorList>
    </citation>
    <scope>NUCLEOTIDE SEQUENCE [LARGE SCALE GENOMIC DNA]</scope>
    <source>
        <strain evidence="1 2">CCY0110</strain>
    </source>
</reference>
<sequence length="103" mass="11480">MLIKTSRNDYEFNKTYDITGKTRSNMGWQNQSWQFVADSLSTDIKFYSNHPVNTAGWGMTLDNVSVNAVPEPLTILGAGSAIGFGVSFKRKLANRKNKTKTNS</sequence>